<dbReference type="PRINTS" id="PR00502">
    <property type="entry name" value="NUDIXFAMILY"/>
</dbReference>
<dbReference type="InterPro" id="IPR015797">
    <property type="entry name" value="NUDIX_hydrolase-like_dom_sf"/>
</dbReference>
<evidence type="ECO:0000313" key="5">
    <source>
        <dbReference type="EMBL" id="MCG4618162.1"/>
    </source>
</evidence>
<protein>
    <submittedName>
        <fullName evidence="5">NUDIX hydrolase</fullName>
    </submittedName>
</protein>
<accession>A0AAJ1BC82</accession>
<dbReference type="RefSeq" id="WP_024059646.1">
    <property type="nucleotide sequence ID" value="NZ_CBCTPO010000007.1"/>
</dbReference>
<dbReference type="GO" id="GO:0016787">
    <property type="term" value="F:hydrolase activity"/>
    <property type="evidence" value="ECO:0007669"/>
    <property type="project" value="UniProtKB-KW"/>
</dbReference>
<organism evidence="5 6">
    <name type="scientific">Varibaculum cambriense</name>
    <dbReference type="NCBI Taxonomy" id="184870"/>
    <lineage>
        <taxon>Bacteria</taxon>
        <taxon>Bacillati</taxon>
        <taxon>Actinomycetota</taxon>
        <taxon>Actinomycetes</taxon>
        <taxon>Actinomycetales</taxon>
        <taxon>Actinomycetaceae</taxon>
        <taxon>Varibaculum</taxon>
    </lineage>
</organism>
<evidence type="ECO:0000313" key="6">
    <source>
        <dbReference type="Proteomes" id="UP001200537"/>
    </source>
</evidence>
<evidence type="ECO:0000256" key="1">
    <source>
        <dbReference type="ARBA" id="ARBA00005582"/>
    </source>
</evidence>
<keyword evidence="2 3" id="KW-0378">Hydrolase</keyword>
<dbReference type="InterPro" id="IPR020476">
    <property type="entry name" value="Nudix_hydrolase"/>
</dbReference>
<comment type="similarity">
    <text evidence="1 3">Belongs to the Nudix hydrolase family.</text>
</comment>
<evidence type="ECO:0000256" key="2">
    <source>
        <dbReference type="ARBA" id="ARBA00022801"/>
    </source>
</evidence>
<dbReference type="PANTHER" id="PTHR43736:SF1">
    <property type="entry name" value="DIHYDRONEOPTERIN TRIPHOSPHATE DIPHOSPHATASE"/>
    <property type="match status" value="1"/>
</dbReference>
<gene>
    <name evidence="5" type="ORF">L0M99_06610</name>
</gene>
<name>A0AAJ1BC82_9ACTO</name>
<dbReference type="CDD" id="cd03673">
    <property type="entry name" value="NUDIX_Ap6A_hydrolase"/>
    <property type="match status" value="1"/>
</dbReference>
<dbReference type="PANTHER" id="PTHR43736">
    <property type="entry name" value="ADP-RIBOSE PYROPHOSPHATASE"/>
    <property type="match status" value="1"/>
</dbReference>
<dbReference type="EMBL" id="JAKNHJ010000012">
    <property type="protein sequence ID" value="MCG4618162.1"/>
    <property type="molecule type" value="Genomic_DNA"/>
</dbReference>
<evidence type="ECO:0000259" key="4">
    <source>
        <dbReference type="PROSITE" id="PS51462"/>
    </source>
</evidence>
<proteinExistence type="inferred from homology"/>
<dbReference type="Pfam" id="PF00293">
    <property type="entry name" value="NUDIX"/>
    <property type="match status" value="1"/>
</dbReference>
<dbReference type="PROSITE" id="PS51462">
    <property type="entry name" value="NUDIX"/>
    <property type="match status" value="1"/>
</dbReference>
<dbReference type="InterPro" id="IPR020084">
    <property type="entry name" value="NUDIX_hydrolase_CS"/>
</dbReference>
<dbReference type="Gene3D" id="3.90.79.10">
    <property type="entry name" value="Nucleoside Triphosphate Pyrophosphohydrolase"/>
    <property type="match status" value="1"/>
</dbReference>
<dbReference type="InterPro" id="IPR000086">
    <property type="entry name" value="NUDIX_hydrolase_dom"/>
</dbReference>
<sequence>MSVRNSYRRRHRAKSRRAASLPIVDETSAGGLVVKVEDRQAFVALIARRNRNGNIEWCLPKGHLEPGETAQQAARREIFEETGIKGKVIAPLISIDYWFAGAGRRIHKVVHHYLLEATGGAITVDNDPDHEAEAAAWVPLDMVSKVLVYPNERKVVATALELLEIED</sequence>
<feature type="domain" description="Nudix hydrolase" evidence="4">
    <location>
        <begin position="14"/>
        <end position="161"/>
    </location>
</feature>
<dbReference type="Proteomes" id="UP001200537">
    <property type="component" value="Unassembled WGS sequence"/>
</dbReference>
<dbReference type="SUPFAM" id="SSF55811">
    <property type="entry name" value="Nudix"/>
    <property type="match status" value="1"/>
</dbReference>
<dbReference type="AlphaFoldDB" id="A0AAJ1BC82"/>
<comment type="caution">
    <text evidence="5">The sequence shown here is derived from an EMBL/GenBank/DDBJ whole genome shotgun (WGS) entry which is preliminary data.</text>
</comment>
<dbReference type="PROSITE" id="PS00893">
    <property type="entry name" value="NUDIX_BOX"/>
    <property type="match status" value="1"/>
</dbReference>
<reference evidence="5" key="1">
    <citation type="submission" date="2022-01" db="EMBL/GenBank/DDBJ databases">
        <title>Collection of gut derived symbiotic bacterial strains cultured from healthy donors.</title>
        <authorList>
            <person name="Lin H."/>
            <person name="Kohout C."/>
            <person name="Waligurski E."/>
            <person name="Pamer E.G."/>
        </authorList>
    </citation>
    <scope>NUCLEOTIDE SEQUENCE</scope>
    <source>
        <strain evidence="5">DFI.7.46</strain>
    </source>
</reference>
<evidence type="ECO:0000256" key="3">
    <source>
        <dbReference type="RuleBase" id="RU003476"/>
    </source>
</evidence>